<dbReference type="Proteomes" id="UP000463961">
    <property type="component" value="Chromosome"/>
</dbReference>
<dbReference type="GO" id="GO:0017004">
    <property type="term" value="P:cytochrome complex assembly"/>
    <property type="evidence" value="ECO:0007669"/>
    <property type="project" value="UniProtKB-KW"/>
</dbReference>
<dbReference type="GO" id="GO:0045454">
    <property type="term" value="P:cell redox homeostasis"/>
    <property type="evidence" value="ECO:0007669"/>
    <property type="project" value="TreeGrafter"/>
</dbReference>
<keyword evidence="2" id="KW-1003">Cell membrane</keyword>
<proteinExistence type="predicted"/>
<evidence type="ECO:0000256" key="6">
    <source>
        <dbReference type="ARBA" id="ARBA00023136"/>
    </source>
</evidence>
<dbReference type="GO" id="GO:0005886">
    <property type="term" value="C:plasma membrane"/>
    <property type="evidence" value="ECO:0007669"/>
    <property type="project" value="UniProtKB-SubCell"/>
</dbReference>
<reference evidence="9" key="1">
    <citation type="submission" date="2020-01" db="EMBL/GenBank/DDBJ databases">
        <title>Phosphoaccumulans saitamaens gen. nov., sp. nov., a polyphosphate accumulating bacterium isolated from surface river water.</title>
        <authorList>
            <person name="Watanabe K."/>
            <person name="Suda W."/>
        </authorList>
    </citation>
    <scope>NUCLEOTIDE SEQUENCE [LARGE SCALE GENOMIC DNA]</scope>
    <source>
        <strain evidence="9">ICHIAU1</strain>
    </source>
</reference>
<protein>
    <submittedName>
        <fullName evidence="8">Thiol:disulfide interchange protein DsbD</fullName>
    </submittedName>
</protein>
<dbReference type="SUPFAM" id="SSF74863">
    <property type="entry name" value="Thiol:disulfide interchange protein DsbD, N-terminal domain (DsbD-alpha)"/>
    <property type="match status" value="1"/>
</dbReference>
<comment type="subcellular location">
    <subcellularLocation>
        <location evidence="1">Cell membrane</location>
        <topology evidence="1">Multi-pass membrane protein</topology>
    </subcellularLocation>
</comment>
<evidence type="ECO:0000256" key="5">
    <source>
        <dbReference type="ARBA" id="ARBA00022989"/>
    </source>
</evidence>
<keyword evidence="7" id="KW-0676">Redox-active center</keyword>
<sequence length="630" mass="66508">MGQQLHASPYMNYQRLYQRLLRVGLLCGVLLIGTASVAAPDNFGGSFLPPAQAFRPAAEVVSSDQLNIHFDVQPGYYLYKTKLAVEPTGLMPADVQLTPGSLPAGIMKDDPNFGPTEIYQAPIDWPIQVRGGQRPFNLTLAVRYQGCASQGICYPPEIALLTVTLPAADAPADEVAVPNLAAQPTQAANGISEIARSLDEGMLWLNLLIFFGAGIGLAFTPCMLPMMPIIVTVILGRHDAAHPISHSRGFLLALFYVLGMAITYSVAGVFAGLSGTLVSGLLQNPWVLSSFALVYVLLAGAMLGFYTLQLPNALQGKLAEGSQRLHGGSLPAVFGLGMLSALIVGPCVAAPLAGALLYIGQTGNGFLGGLLLFCLAFGMGVPLLAMGASAGTLVPKTGPWMESIKKAFGFILLGTAWWILSPVLPGQVILGGFGVLAVFAAILLRAIDRLPDRAPLSARLGKAFGIVALIVGLAWIVGALAGGTRLDQPLSPFTGSPPEAVSQVAPLPMTTVTTLESLENALRDSQKPVFIDVYADWCVSCKEFEHDTLGDPAVRRALEAFTLIRVDVTASDDAARNLLKRFGLYGPPGMVFYAPGGRLLHDATLAGYVGPEVFLKQLNHVRTLASKATP</sequence>
<evidence type="ECO:0000256" key="7">
    <source>
        <dbReference type="ARBA" id="ARBA00023284"/>
    </source>
</evidence>
<dbReference type="Pfam" id="PF13899">
    <property type="entry name" value="Thioredoxin_7"/>
    <property type="match status" value="1"/>
</dbReference>
<organism evidence="8 9">
    <name type="scientific">Fluviibacter phosphoraccumulans</name>
    <dbReference type="NCBI Taxonomy" id="1751046"/>
    <lineage>
        <taxon>Bacteria</taxon>
        <taxon>Pseudomonadati</taxon>
        <taxon>Pseudomonadota</taxon>
        <taxon>Betaproteobacteria</taxon>
        <taxon>Rhodocyclales</taxon>
        <taxon>Fluviibacteraceae</taxon>
        <taxon>Fluviibacter</taxon>
    </lineage>
</organism>
<name>A0A679HX86_9RHOO</name>
<keyword evidence="6" id="KW-0472">Membrane</keyword>
<gene>
    <name evidence="8" type="primary">dsbD</name>
    <name evidence="8" type="ORF">ICHIAU1_06280</name>
</gene>
<keyword evidence="3" id="KW-0812">Transmembrane</keyword>
<dbReference type="InterPro" id="IPR036929">
    <property type="entry name" value="DsbDN_sf"/>
</dbReference>
<dbReference type="Gene3D" id="2.60.40.1250">
    <property type="entry name" value="Thiol:disulfide interchange protein DsbD, N-terminal domain"/>
    <property type="match status" value="1"/>
</dbReference>
<dbReference type="InterPro" id="IPR028250">
    <property type="entry name" value="DsbDN"/>
</dbReference>
<evidence type="ECO:0000313" key="8">
    <source>
        <dbReference type="EMBL" id="BBU68345.1"/>
    </source>
</evidence>
<dbReference type="InterPro" id="IPR017937">
    <property type="entry name" value="Thioredoxin_CS"/>
</dbReference>
<dbReference type="SUPFAM" id="SSF52833">
    <property type="entry name" value="Thioredoxin-like"/>
    <property type="match status" value="1"/>
</dbReference>
<keyword evidence="9" id="KW-1185">Reference proteome</keyword>
<dbReference type="EMBL" id="AP022345">
    <property type="protein sequence ID" value="BBU68345.1"/>
    <property type="molecule type" value="Genomic_DNA"/>
</dbReference>
<dbReference type="PANTHER" id="PTHR32234">
    <property type="entry name" value="THIOL:DISULFIDE INTERCHANGE PROTEIN DSBD"/>
    <property type="match status" value="1"/>
</dbReference>
<dbReference type="Gene3D" id="3.40.30.10">
    <property type="entry name" value="Glutaredoxin"/>
    <property type="match status" value="1"/>
</dbReference>
<evidence type="ECO:0000313" key="9">
    <source>
        <dbReference type="Proteomes" id="UP000463961"/>
    </source>
</evidence>
<dbReference type="Pfam" id="PF11412">
    <property type="entry name" value="DsbD_N"/>
    <property type="match status" value="1"/>
</dbReference>
<dbReference type="InterPro" id="IPR013766">
    <property type="entry name" value="Thioredoxin_domain"/>
</dbReference>
<keyword evidence="5" id="KW-1133">Transmembrane helix</keyword>
<dbReference type="InterPro" id="IPR003834">
    <property type="entry name" value="Cyt_c_assmbl_TM_dom"/>
</dbReference>
<dbReference type="GO" id="GO:0015035">
    <property type="term" value="F:protein-disulfide reductase activity"/>
    <property type="evidence" value="ECO:0007669"/>
    <property type="project" value="TreeGrafter"/>
</dbReference>
<evidence type="ECO:0000256" key="1">
    <source>
        <dbReference type="ARBA" id="ARBA00004651"/>
    </source>
</evidence>
<dbReference type="PANTHER" id="PTHR32234:SF0">
    <property type="entry name" value="THIOL:DISULFIDE INTERCHANGE PROTEIN DSBD"/>
    <property type="match status" value="1"/>
</dbReference>
<dbReference type="Pfam" id="PF02683">
    <property type="entry name" value="DsbD_TM"/>
    <property type="match status" value="1"/>
</dbReference>
<keyword evidence="4" id="KW-0201">Cytochrome c-type biogenesis</keyword>
<dbReference type="AlphaFoldDB" id="A0A679HX86"/>
<dbReference type="NCBIfam" id="NF001419">
    <property type="entry name" value="PRK00293.1"/>
    <property type="match status" value="1"/>
</dbReference>
<dbReference type="InterPro" id="IPR036249">
    <property type="entry name" value="Thioredoxin-like_sf"/>
</dbReference>
<accession>A0A679HX86</accession>
<dbReference type="InterPro" id="IPR035671">
    <property type="entry name" value="DsbD_gamma"/>
</dbReference>
<evidence type="ECO:0000256" key="2">
    <source>
        <dbReference type="ARBA" id="ARBA00022475"/>
    </source>
</evidence>
<dbReference type="PROSITE" id="PS51352">
    <property type="entry name" value="THIOREDOXIN_2"/>
    <property type="match status" value="1"/>
</dbReference>
<evidence type="ECO:0000256" key="3">
    <source>
        <dbReference type="ARBA" id="ARBA00022692"/>
    </source>
</evidence>
<evidence type="ECO:0000256" key="4">
    <source>
        <dbReference type="ARBA" id="ARBA00022748"/>
    </source>
</evidence>
<dbReference type="CDD" id="cd02953">
    <property type="entry name" value="DsbDgamma"/>
    <property type="match status" value="1"/>
</dbReference>
<dbReference type="PROSITE" id="PS00194">
    <property type="entry name" value="THIOREDOXIN_1"/>
    <property type="match status" value="1"/>
</dbReference>